<dbReference type="VEuPathDB" id="AmoebaDB:EIN_155400"/>
<dbReference type="KEGG" id="eiv:EIN_155400"/>
<dbReference type="GeneID" id="14890250"/>
<keyword evidence="2" id="KW-1185">Reference proteome</keyword>
<organism evidence="1 2">
    <name type="scientific">Entamoeba invadens IP1</name>
    <dbReference type="NCBI Taxonomy" id="370355"/>
    <lineage>
        <taxon>Eukaryota</taxon>
        <taxon>Amoebozoa</taxon>
        <taxon>Evosea</taxon>
        <taxon>Archamoebae</taxon>
        <taxon>Mastigamoebida</taxon>
        <taxon>Entamoebidae</taxon>
        <taxon>Entamoeba</taxon>
    </lineage>
</organism>
<dbReference type="AlphaFoldDB" id="A0A0A1UCP5"/>
<accession>A0A0A1UCP5</accession>
<gene>
    <name evidence="1" type="ORF">EIN_155400</name>
</gene>
<dbReference type="InterPro" id="IPR016024">
    <property type="entry name" value="ARM-type_fold"/>
</dbReference>
<reference evidence="1 2" key="1">
    <citation type="submission" date="2012-10" db="EMBL/GenBank/DDBJ databases">
        <authorList>
            <person name="Zafar N."/>
            <person name="Inman J."/>
            <person name="Hall N."/>
            <person name="Lorenzi H."/>
            <person name="Caler E."/>
        </authorList>
    </citation>
    <scope>NUCLEOTIDE SEQUENCE [LARGE SCALE GENOMIC DNA]</scope>
    <source>
        <strain evidence="1 2">IP1</strain>
    </source>
</reference>
<dbReference type="SUPFAM" id="SSF48371">
    <property type="entry name" value="ARM repeat"/>
    <property type="match status" value="1"/>
</dbReference>
<dbReference type="EMBL" id="KB206474">
    <property type="protein sequence ID" value="ELP91433.1"/>
    <property type="molecule type" value="Genomic_DNA"/>
</dbReference>
<name>A0A0A1UCP5_ENTIV</name>
<dbReference type="RefSeq" id="XP_004258204.1">
    <property type="nucleotide sequence ID" value="XM_004258156.1"/>
</dbReference>
<dbReference type="Proteomes" id="UP000014680">
    <property type="component" value="Unassembled WGS sequence"/>
</dbReference>
<dbReference type="OMA" id="IHYSSAQ"/>
<proteinExistence type="predicted"/>
<sequence>MIIDCVDIKVVPNNFEDDGLLQYPKETRNKIITEILFSLQANPNFFMEQSRILTPFRDRFNFTLSIIGACLHDGISTASERRVMACVEIYEKWLTQSPRPSFLTAEFLITMTNQLSMPFARATDIYDQNTRCSILNRISLLLRKITTTEYKTKSLQEDSEMFLYHMFKLHMMIIHAIVRMTYPVDHQCLKILSETFLTVMVSCKQTEEYQRTLGLFTRIAGKWIALSEFRTAFLAYHTKLQNEYLKVYKKFDKIPFIVPFSDDCSMGGLMLDEKHVRRLWVMNLQLFDVTNLEVDGLLELVKVFGENMAQALEREMSSRLIYKLYINTFFNIIKLYNHKKHQDSINFTIINVTNYFEKRSGEIAGDDFLLSRMILFFKHCFKSECVDILVCTMGSLDRLLQTHITELILVYKELVYTMFQLTSVFDTAKDKIPLMVIISTMNSLRYYFPILFACFGRVEKLFNLEELLYLHLAIFTTIEQLGFFGKNNCAIYFETVADFIGVFGKTWPDPTLLESYLISFEGTVKKSAKWMFQKYNSEEFVGLYRVFEEFYQILHRFSHPEKHIKSIVETLIKIIKGMIRCSSSEVIHCFIEKLVEFSVFDKNITDELFPEIIDLLMYLSNNDTALVKNNLKFITSFYYFFFSHPQKGMYYNLLDEKDMLLASKTNTDIQFNDKYNGLNKLSGNEFEANELNKTTVWREKTESFNDSSNPRS</sequence>
<dbReference type="OrthoDB" id="10306636at2759"/>
<evidence type="ECO:0000313" key="1">
    <source>
        <dbReference type="EMBL" id="ELP91433.1"/>
    </source>
</evidence>
<protein>
    <submittedName>
        <fullName evidence="1">Uncharacterized protein</fullName>
    </submittedName>
</protein>
<evidence type="ECO:0000313" key="2">
    <source>
        <dbReference type="Proteomes" id="UP000014680"/>
    </source>
</evidence>